<dbReference type="EMBL" id="AMQN01008600">
    <property type="status" value="NOT_ANNOTATED_CDS"/>
    <property type="molecule type" value="Genomic_DNA"/>
</dbReference>
<gene>
    <name evidence="2" type="ORF">CAPTEDRAFT_201833</name>
</gene>
<sequence length="159" mass="17955">MATTSSFKKGKSQVKRSNHERVGVGGGQTILVKSHNAPPSYKPCRVKPFNYAINYAEIAGSEDLHQHYELHKEQYYGFLCVTALSSFAAFSCYLFSLVVVFFDSRIPGKDPPLPSISRCSMPLLYIIPTMNAIFFLVYCIWRFSSPEVFEYLSANALNF</sequence>
<dbReference type="Proteomes" id="UP000014760">
    <property type="component" value="Unassembled WGS sequence"/>
</dbReference>
<keyword evidence="1" id="KW-1133">Transmembrane helix</keyword>
<organism evidence="2">
    <name type="scientific">Capitella teleta</name>
    <name type="common">Polychaete worm</name>
    <dbReference type="NCBI Taxonomy" id="283909"/>
    <lineage>
        <taxon>Eukaryota</taxon>
        <taxon>Metazoa</taxon>
        <taxon>Spiralia</taxon>
        <taxon>Lophotrochozoa</taxon>
        <taxon>Annelida</taxon>
        <taxon>Polychaeta</taxon>
        <taxon>Sedentaria</taxon>
        <taxon>Scolecida</taxon>
        <taxon>Capitellidae</taxon>
        <taxon>Capitella</taxon>
    </lineage>
</organism>
<dbReference type="HOGENOM" id="CLU_1662467_0_0_1"/>
<accession>R7UID5</accession>
<reference evidence="2 4" key="2">
    <citation type="journal article" date="2013" name="Nature">
        <title>Insights into bilaterian evolution from three spiralian genomes.</title>
        <authorList>
            <person name="Simakov O."/>
            <person name="Marletaz F."/>
            <person name="Cho S.J."/>
            <person name="Edsinger-Gonzales E."/>
            <person name="Havlak P."/>
            <person name="Hellsten U."/>
            <person name="Kuo D.H."/>
            <person name="Larsson T."/>
            <person name="Lv J."/>
            <person name="Arendt D."/>
            <person name="Savage R."/>
            <person name="Osoegawa K."/>
            <person name="de Jong P."/>
            <person name="Grimwood J."/>
            <person name="Chapman J.A."/>
            <person name="Shapiro H."/>
            <person name="Aerts A."/>
            <person name="Otillar R.P."/>
            <person name="Terry A.Y."/>
            <person name="Boore J.L."/>
            <person name="Grigoriev I.V."/>
            <person name="Lindberg D.R."/>
            <person name="Seaver E.C."/>
            <person name="Weisblat D.A."/>
            <person name="Putnam N.H."/>
            <person name="Rokhsar D.S."/>
        </authorList>
    </citation>
    <scope>NUCLEOTIDE SEQUENCE</scope>
    <source>
        <strain evidence="2 4">I ESC-2004</strain>
    </source>
</reference>
<evidence type="ECO:0000313" key="4">
    <source>
        <dbReference type="Proteomes" id="UP000014760"/>
    </source>
</evidence>
<reference evidence="4" key="1">
    <citation type="submission" date="2012-12" db="EMBL/GenBank/DDBJ databases">
        <authorList>
            <person name="Hellsten U."/>
            <person name="Grimwood J."/>
            <person name="Chapman J.A."/>
            <person name="Shapiro H."/>
            <person name="Aerts A."/>
            <person name="Otillar R.P."/>
            <person name="Terry A.Y."/>
            <person name="Boore J.L."/>
            <person name="Simakov O."/>
            <person name="Marletaz F."/>
            <person name="Cho S.-J."/>
            <person name="Edsinger-Gonzales E."/>
            <person name="Havlak P."/>
            <person name="Kuo D.-H."/>
            <person name="Larsson T."/>
            <person name="Lv J."/>
            <person name="Arendt D."/>
            <person name="Savage R."/>
            <person name="Osoegawa K."/>
            <person name="de Jong P."/>
            <person name="Lindberg D.R."/>
            <person name="Seaver E.C."/>
            <person name="Weisblat D.A."/>
            <person name="Putnam N.H."/>
            <person name="Grigoriev I.V."/>
            <person name="Rokhsar D.S."/>
        </authorList>
    </citation>
    <scope>NUCLEOTIDE SEQUENCE</scope>
    <source>
        <strain evidence="4">I ESC-2004</strain>
    </source>
</reference>
<proteinExistence type="predicted"/>
<dbReference type="EMBL" id="KB303545">
    <property type="protein sequence ID" value="ELU03012.1"/>
    <property type="molecule type" value="Genomic_DNA"/>
</dbReference>
<evidence type="ECO:0000256" key="1">
    <source>
        <dbReference type="SAM" id="Phobius"/>
    </source>
</evidence>
<dbReference type="AlphaFoldDB" id="R7UID5"/>
<keyword evidence="4" id="KW-1185">Reference proteome</keyword>
<feature type="transmembrane region" description="Helical" evidence="1">
    <location>
        <begin position="75"/>
        <end position="102"/>
    </location>
</feature>
<protein>
    <submittedName>
        <fullName evidence="2 3">Uncharacterized protein</fullName>
    </submittedName>
</protein>
<reference evidence="3" key="3">
    <citation type="submission" date="2015-06" db="UniProtKB">
        <authorList>
            <consortium name="EnsemblMetazoa"/>
        </authorList>
    </citation>
    <scope>IDENTIFICATION</scope>
</reference>
<evidence type="ECO:0000313" key="2">
    <source>
        <dbReference type="EMBL" id="ELU03012.1"/>
    </source>
</evidence>
<feature type="transmembrane region" description="Helical" evidence="1">
    <location>
        <begin position="123"/>
        <end position="143"/>
    </location>
</feature>
<dbReference type="EnsemblMetazoa" id="CapteT201833">
    <property type="protein sequence ID" value="CapteP201833"/>
    <property type="gene ID" value="CapteG201833"/>
</dbReference>
<keyword evidence="1" id="KW-0472">Membrane</keyword>
<evidence type="ECO:0000313" key="3">
    <source>
        <dbReference type="EnsemblMetazoa" id="CapteP201833"/>
    </source>
</evidence>
<keyword evidence="1" id="KW-0812">Transmembrane</keyword>
<name>R7UID5_CAPTE</name>